<name>A0A165QER6_EXIGL</name>
<dbReference type="EMBL" id="KV425883">
    <property type="protein sequence ID" value="KZW03499.1"/>
    <property type="molecule type" value="Genomic_DNA"/>
</dbReference>
<keyword evidence="2" id="KW-1185">Reference proteome</keyword>
<protein>
    <recommendedName>
        <fullName evidence="3">Hypervirulence associated protein TUDOR domain-containing protein</fullName>
    </recommendedName>
</protein>
<gene>
    <name evidence="1" type="ORF">EXIGLDRAFT_758848</name>
</gene>
<organism evidence="1 2">
    <name type="scientific">Exidia glandulosa HHB12029</name>
    <dbReference type="NCBI Taxonomy" id="1314781"/>
    <lineage>
        <taxon>Eukaryota</taxon>
        <taxon>Fungi</taxon>
        <taxon>Dikarya</taxon>
        <taxon>Basidiomycota</taxon>
        <taxon>Agaricomycotina</taxon>
        <taxon>Agaricomycetes</taxon>
        <taxon>Auriculariales</taxon>
        <taxon>Exidiaceae</taxon>
        <taxon>Exidia</taxon>
    </lineage>
</organism>
<evidence type="ECO:0000313" key="2">
    <source>
        <dbReference type="Proteomes" id="UP000077266"/>
    </source>
</evidence>
<sequence>MSTNSSLNVGDTVMIRGLQATVTAVQPGHGTVTVRFVNGGATDTVSLSGVTKK</sequence>
<dbReference type="InParanoid" id="A0A165QER6"/>
<dbReference type="AlphaFoldDB" id="A0A165QER6"/>
<evidence type="ECO:0008006" key="3">
    <source>
        <dbReference type="Google" id="ProtNLM"/>
    </source>
</evidence>
<reference evidence="1 2" key="1">
    <citation type="journal article" date="2016" name="Mol. Biol. Evol.">
        <title>Comparative Genomics of Early-Diverging Mushroom-Forming Fungi Provides Insights into the Origins of Lignocellulose Decay Capabilities.</title>
        <authorList>
            <person name="Nagy L.G."/>
            <person name="Riley R."/>
            <person name="Tritt A."/>
            <person name="Adam C."/>
            <person name="Daum C."/>
            <person name="Floudas D."/>
            <person name="Sun H."/>
            <person name="Yadav J.S."/>
            <person name="Pangilinan J."/>
            <person name="Larsson K.H."/>
            <person name="Matsuura K."/>
            <person name="Barry K."/>
            <person name="Labutti K."/>
            <person name="Kuo R."/>
            <person name="Ohm R.A."/>
            <person name="Bhattacharya S.S."/>
            <person name="Shirouzu T."/>
            <person name="Yoshinaga Y."/>
            <person name="Martin F.M."/>
            <person name="Grigoriev I.V."/>
            <person name="Hibbett D.S."/>
        </authorList>
    </citation>
    <scope>NUCLEOTIDE SEQUENCE [LARGE SCALE GENOMIC DNA]</scope>
    <source>
        <strain evidence="1 2">HHB12029</strain>
    </source>
</reference>
<evidence type="ECO:0000313" key="1">
    <source>
        <dbReference type="EMBL" id="KZW03499.1"/>
    </source>
</evidence>
<accession>A0A165QER6</accession>
<dbReference type="Proteomes" id="UP000077266">
    <property type="component" value="Unassembled WGS sequence"/>
</dbReference>
<proteinExistence type="predicted"/>